<evidence type="ECO:0000313" key="3">
    <source>
        <dbReference type="Proteomes" id="UP001322277"/>
    </source>
</evidence>
<evidence type="ECO:0000313" key="2">
    <source>
        <dbReference type="EMBL" id="WQF78774.1"/>
    </source>
</evidence>
<feature type="signal peptide" evidence="1">
    <location>
        <begin position="1"/>
        <end position="20"/>
    </location>
</feature>
<keyword evidence="3" id="KW-1185">Reference proteome</keyword>
<feature type="chain" id="PRO_5043343373" evidence="1">
    <location>
        <begin position="21"/>
        <end position="402"/>
    </location>
</feature>
<dbReference type="RefSeq" id="XP_062775998.1">
    <property type="nucleotide sequence ID" value="XM_062919947.1"/>
</dbReference>
<name>A0AAX4I768_9PEZI</name>
<protein>
    <submittedName>
        <fullName evidence="2">Alpha/Beta hydrolase</fullName>
    </submittedName>
</protein>
<dbReference type="KEGG" id="cdet:87940291"/>
<dbReference type="AlphaFoldDB" id="A0AAX4I768"/>
<organism evidence="2 3">
    <name type="scientific">Colletotrichum destructivum</name>
    <dbReference type="NCBI Taxonomy" id="34406"/>
    <lineage>
        <taxon>Eukaryota</taxon>
        <taxon>Fungi</taxon>
        <taxon>Dikarya</taxon>
        <taxon>Ascomycota</taxon>
        <taxon>Pezizomycotina</taxon>
        <taxon>Sordariomycetes</taxon>
        <taxon>Hypocreomycetidae</taxon>
        <taxon>Glomerellales</taxon>
        <taxon>Glomerellaceae</taxon>
        <taxon>Colletotrichum</taxon>
        <taxon>Colletotrichum destructivum species complex</taxon>
    </lineage>
</organism>
<proteinExistence type="predicted"/>
<keyword evidence="1" id="KW-0732">Signal</keyword>
<gene>
    <name evidence="2" type="ORF">CDEST_03788</name>
</gene>
<sequence>MMVNLISLALPLAFATIAVARVCQNLTVDVSITSKNGVYNISVPETNIDVTNIMIGLSTQSNDFSADYFVGYANVSGTYQLASTYCEPDSGPGRVLQILTHGVGFDRSYWDFPANGYNYSYVAPVVDDHGYSTFSWDRVGIAESTRGDPINEIQGWLEVAALKALTDKLRAGTIPEVGSTFDKIVHVGHSLGSIHTYALTAAYPDISDGIILTGFAPNVTFITALLLGGAFVQASDYAEGYFALSYEGAMQICFFAPGHFDPAILRLAYESSSPITVGELFTIGGEIGQLNAFAKPAFVIAGGKSEEEKTPHGRCPPADGNSALIERDLIFCGGDCYATGIPELPSIPAAFGFLLQGATPFEAAVVNDTGHGLTLGYSHVEVTGKIQEFLSENGLANKASCS</sequence>
<dbReference type="GeneID" id="87940291"/>
<dbReference type="SUPFAM" id="SSF53474">
    <property type="entry name" value="alpha/beta-Hydrolases"/>
    <property type="match status" value="1"/>
</dbReference>
<dbReference type="InterPro" id="IPR029058">
    <property type="entry name" value="AB_hydrolase_fold"/>
</dbReference>
<dbReference type="GO" id="GO:0016787">
    <property type="term" value="F:hydrolase activity"/>
    <property type="evidence" value="ECO:0007669"/>
    <property type="project" value="UniProtKB-KW"/>
</dbReference>
<dbReference type="Proteomes" id="UP001322277">
    <property type="component" value="Chromosome 2"/>
</dbReference>
<keyword evidence="2" id="KW-0378">Hydrolase</keyword>
<dbReference type="Gene3D" id="3.40.50.1820">
    <property type="entry name" value="alpha/beta hydrolase"/>
    <property type="match status" value="1"/>
</dbReference>
<accession>A0AAX4I768</accession>
<dbReference type="EMBL" id="CP137306">
    <property type="protein sequence ID" value="WQF78774.1"/>
    <property type="molecule type" value="Genomic_DNA"/>
</dbReference>
<reference evidence="3" key="1">
    <citation type="journal article" date="2023" name="bioRxiv">
        <title>Complete genome of the Medicago anthracnose fungus, Colletotrichum destructivum, reveals a mini-chromosome-like region within a core chromosome.</title>
        <authorList>
            <person name="Lapalu N."/>
            <person name="Simon A."/>
            <person name="Lu A."/>
            <person name="Plaumann P.-L."/>
            <person name="Amselem J."/>
            <person name="Pigne S."/>
            <person name="Auger A."/>
            <person name="Koch C."/>
            <person name="Dallery J.-F."/>
            <person name="O'Connell R.J."/>
        </authorList>
    </citation>
    <scope>NUCLEOTIDE SEQUENCE [LARGE SCALE GENOMIC DNA]</scope>
    <source>
        <strain evidence="3">CBS 520.97</strain>
    </source>
</reference>
<evidence type="ECO:0000256" key="1">
    <source>
        <dbReference type="SAM" id="SignalP"/>
    </source>
</evidence>